<feature type="region of interest" description="Disordered" evidence="5">
    <location>
        <begin position="413"/>
        <end position="432"/>
    </location>
</feature>
<feature type="compositionally biased region" description="Acidic residues" evidence="5">
    <location>
        <begin position="1006"/>
        <end position="1035"/>
    </location>
</feature>
<feature type="compositionally biased region" description="Low complexity" evidence="5">
    <location>
        <begin position="104"/>
        <end position="119"/>
    </location>
</feature>
<feature type="region of interest" description="Disordered" evidence="5">
    <location>
        <begin position="335"/>
        <end position="391"/>
    </location>
</feature>
<feature type="compositionally biased region" description="Low complexity" evidence="5">
    <location>
        <begin position="1091"/>
        <end position="1103"/>
    </location>
</feature>
<dbReference type="InterPro" id="IPR001876">
    <property type="entry name" value="Znf_RanBP2"/>
</dbReference>
<protein>
    <recommendedName>
        <fullName evidence="6">RanBP2-type domain-containing protein</fullName>
    </recommendedName>
</protein>
<feature type="region of interest" description="Disordered" evidence="5">
    <location>
        <begin position="1"/>
        <end position="119"/>
    </location>
</feature>
<evidence type="ECO:0000256" key="2">
    <source>
        <dbReference type="ARBA" id="ARBA00022771"/>
    </source>
</evidence>
<feature type="compositionally biased region" description="Low complexity" evidence="5">
    <location>
        <begin position="563"/>
        <end position="590"/>
    </location>
</feature>
<feature type="region of interest" description="Disordered" evidence="5">
    <location>
        <begin position="859"/>
        <end position="1120"/>
    </location>
</feature>
<keyword evidence="3" id="KW-0862">Zinc</keyword>
<evidence type="ECO:0000256" key="1">
    <source>
        <dbReference type="ARBA" id="ARBA00022723"/>
    </source>
</evidence>
<evidence type="ECO:0000313" key="7">
    <source>
        <dbReference type="EMBL" id="KAG5178824.1"/>
    </source>
</evidence>
<evidence type="ECO:0000256" key="5">
    <source>
        <dbReference type="SAM" id="MobiDB-lite"/>
    </source>
</evidence>
<feature type="compositionally biased region" description="Gly residues" evidence="5">
    <location>
        <begin position="7"/>
        <end position="32"/>
    </location>
</feature>
<dbReference type="GO" id="GO:0008270">
    <property type="term" value="F:zinc ion binding"/>
    <property type="evidence" value="ECO:0007669"/>
    <property type="project" value="UniProtKB-KW"/>
</dbReference>
<feature type="compositionally biased region" description="Low complexity" evidence="5">
    <location>
        <begin position="186"/>
        <end position="214"/>
    </location>
</feature>
<sequence length="1678" mass="171636">MSKDDSTGGGSSSGGGSGGGGGGASSAGGNGGTLDAFLTIGAAAQRSKQAPERAAPAPRKRGSGGGGGSGSGGSGGGGGTSIFDGESGSDVDDPDPADDEGRLADPCATAAAPPCSRASAAQLGSTALLLCELGHARLPLPRPLSNATAAAPTQQQQQQQRRAQATTPCAHPNVSKDSTDAQHSDPVPARAAGSSGSSAAAPTSAAPATQPPSVGSADNGAPRVAPRKRKLSLSRKKNEQQRSVPRAVAPTAADIGQESGAGACSAGVEAGVRSSDQQTLTRALFPEGGQSHAGAAAAASAGAQRTDSDAASDRGGVAAAAAASAAAAPFLPAAGSESGLRSMAPGTAAAGEHSSSDQSGGYKQQRKPLEMDLGSDSEEYASAQDGEGGAEAAEYRGGLGAVERGMLGTAAAQDQTDAANATAQQTPSPPAALSLLSYSADPSGREWACPRCTFANRLRSRACEACEAPKPAAAALLELPLQGHRGGGGGGGARSGARKRGAALLMDLGSDEEDTATAAAPAARGPPASPTRMPAIAAALLPAHRPLSLQLPPRLPPRPPSPQQTQQQSPQPRLRYGAADASAAASAAASTVISQTPDGGAGGSSSGGRGGGTDIALPWAVVSPPKVPAAVPPHLPSSESSAERAAAPSPPRTSPPQEARMAASLFAQQAEGGGGEEGGALWWTCVHCDGSANAPRLWACGACGADRIPDCTQDAYGGDAYGGGGGGGAFTTQAEFRLSQGPSQADSAGDNSALRNVASGHEPVLDSASKPHARGQHAAAYGSGGAAAMHGNGDDGYSGASVPWERASGFGGSAPRNGSSGGGSSSGGGGGGGGGGSGRRSLDGVQPPELKRARLRLHGRAPLSAPPADACGSGEEHGAGDFGGSGGASDGRVGRHEEVLRQANGAHARSHARARAPSPLPPDDDMVRDAEEEAEWDDEHSLAQEQHQGRYYGAEPPEDELSDAPQQRRRGGQQASGTRGGGGGGSSGGHGGVIRTAQQRYHTSDNDEFEDSDGCDENAEVNEDVDGGDDSDEVVDLTATQAPLSAAARQQQRQRHPPPHADVEELSDDSDGDVAVMAAPKRPRMEAVTAPPLQQRQRHAQQQQPPPQQQRDARFPHFESVVDSTRRLALEGLPHIDFTKLRQEPAGNYQKSYAKRKAARAAKREAGKTVRKGSKKRKGKAAAARPYSSKGAHAAAVSDEGEADGISGGGGSSGGSSSGSSMTRAGHGRALSCCISEIQTKGDFCYNAGPAFAVNPAAAYEVKAWAGKFMQQMHSNYTSAALFQNSLKTQGANTDKQLENFYRRCVTSGATIHIGILGGSISVDKEGYVGMFANRVREMCPSAYVAVHSGARNAAGSLTLGMCASTAMLTTKLDLFVADFTLNDSYKYKHTIKGIFTSTPYEIMLRNVLTQFEVPPAVFNLYFWGGAFTYDTQQDELDTLAKLYSTTGISLRDLVWPFYTSGTLPFSTKDHIVKDIHHPNRRVCQLTGDLLVLYMAERFVGWVDTALAGQASAVAGTFPVALPPPRNAQLADWNFTFKFDCALVADAYRANGRTPYMVASNEMAVVTSPEPCVTFGSANASAVVPVHSNQGRVFFSNCMLETILFPIIGGTAGAAMQVYNVDGGGRVPLALRPMLNGSIEMFTIDPPLTPGWHMLEEQLRRLPLLLLVLLLPQVLPQP</sequence>
<feature type="compositionally biased region" description="Gly residues" evidence="5">
    <location>
        <begin position="1206"/>
        <end position="1217"/>
    </location>
</feature>
<dbReference type="PANTHER" id="PTHR34407">
    <property type="entry name" value="EXPRESSED PROTEIN"/>
    <property type="match status" value="1"/>
</dbReference>
<evidence type="ECO:0000256" key="3">
    <source>
        <dbReference type="ARBA" id="ARBA00022833"/>
    </source>
</evidence>
<feature type="compositionally biased region" description="Basic residues" evidence="5">
    <location>
        <begin position="225"/>
        <end position="235"/>
    </location>
</feature>
<dbReference type="Pfam" id="PF00641">
    <property type="entry name" value="Zn_ribbon_RanBP"/>
    <property type="match status" value="1"/>
</dbReference>
<evidence type="ECO:0000256" key="4">
    <source>
        <dbReference type="PROSITE-ProRule" id="PRU00322"/>
    </source>
</evidence>
<proteinExistence type="predicted"/>
<feature type="compositionally biased region" description="Low complexity" evidence="5">
    <location>
        <begin position="776"/>
        <end position="791"/>
    </location>
</feature>
<feature type="compositionally biased region" description="Gly residues" evidence="5">
    <location>
        <begin position="63"/>
        <end position="80"/>
    </location>
</feature>
<feature type="compositionally biased region" description="Low complexity" evidence="5">
    <location>
        <begin position="636"/>
        <end position="647"/>
    </location>
</feature>
<feature type="compositionally biased region" description="Low complexity" evidence="5">
    <location>
        <begin position="147"/>
        <end position="168"/>
    </location>
</feature>
<feature type="compositionally biased region" description="Pro residues" evidence="5">
    <location>
        <begin position="553"/>
        <end position="562"/>
    </location>
</feature>
<dbReference type="Gene3D" id="4.10.1060.10">
    <property type="entry name" value="Zinc finger, RanBP2-type"/>
    <property type="match status" value="1"/>
</dbReference>
<feature type="compositionally biased region" description="Acidic residues" evidence="5">
    <location>
        <begin position="87"/>
        <end position="98"/>
    </location>
</feature>
<dbReference type="SMART" id="SM00547">
    <property type="entry name" value="ZnF_RBZ"/>
    <property type="match status" value="2"/>
</dbReference>
<feature type="compositionally biased region" description="Low complexity" evidence="5">
    <location>
        <begin position="381"/>
        <end position="391"/>
    </location>
</feature>
<dbReference type="EMBL" id="JAFCMP010000512">
    <property type="protein sequence ID" value="KAG5178824.1"/>
    <property type="molecule type" value="Genomic_DNA"/>
</dbReference>
<feature type="domain" description="RanBP2-type" evidence="6">
    <location>
        <begin position="442"/>
        <end position="472"/>
    </location>
</feature>
<feature type="compositionally biased region" description="Gly residues" evidence="5">
    <location>
        <begin position="880"/>
        <end position="889"/>
    </location>
</feature>
<dbReference type="PANTHER" id="PTHR34407:SF1">
    <property type="entry name" value="SGNH HYDROLASE-TYPE ESTERASE DOMAIN-CONTAINING PROTEIN"/>
    <property type="match status" value="1"/>
</dbReference>
<feature type="region of interest" description="Disordered" evidence="5">
    <location>
        <begin position="139"/>
        <end position="323"/>
    </location>
</feature>
<evidence type="ECO:0000313" key="8">
    <source>
        <dbReference type="Proteomes" id="UP000664859"/>
    </source>
</evidence>
<evidence type="ECO:0000259" key="6">
    <source>
        <dbReference type="PROSITE" id="PS50199"/>
    </source>
</evidence>
<feature type="compositionally biased region" description="Basic residues" evidence="5">
    <location>
        <begin position="1169"/>
        <end position="1180"/>
    </location>
</feature>
<feature type="compositionally biased region" description="Acidic residues" evidence="5">
    <location>
        <begin position="922"/>
        <end position="938"/>
    </location>
</feature>
<organism evidence="7 8">
    <name type="scientific">Tribonema minus</name>
    <dbReference type="NCBI Taxonomy" id="303371"/>
    <lineage>
        <taxon>Eukaryota</taxon>
        <taxon>Sar</taxon>
        <taxon>Stramenopiles</taxon>
        <taxon>Ochrophyta</taxon>
        <taxon>PX clade</taxon>
        <taxon>Xanthophyceae</taxon>
        <taxon>Tribonematales</taxon>
        <taxon>Tribonemataceae</taxon>
        <taxon>Tribonema</taxon>
    </lineage>
</organism>
<feature type="compositionally biased region" description="Gly residues" evidence="5">
    <location>
        <begin position="599"/>
        <end position="613"/>
    </location>
</feature>
<feature type="compositionally biased region" description="Low complexity" evidence="5">
    <location>
        <begin position="516"/>
        <end position="532"/>
    </location>
</feature>
<feature type="compositionally biased region" description="Low complexity" evidence="5">
    <location>
        <begin position="313"/>
        <end position="323"/>
    </location>
</feature>
<feature type="compositionally biased region" description="Gly residues" evidence="5">
    <location>
        <begin position="819"/>
        <end position="838"/>
    </location>
</feature>
<keyword evidence="2 4" id="KW-0863">Zinc-finger</keyword>
<feature type="region of interest" description="Disordered" evidence="5">
    <location>
        <begin position="548"/>
        <end position="659"/>
    </location>
</feature>
<dbReference type="InterPro" id="IPR036443">
    <property type="entry name" value="Znf_RanBP2_sf"/>
</dbReference>
<dbReference type="Proteomes" id="UP000664859">
    <property type="component" value="Unassembled WGS sequence"/>
</dbReference>
<reference evidence="7" key="1">
    <citation type="submission" date="2021-02" db="EMBL/GenBank/DDBJ databases">
        <title>First Annotated Genome of the Yellow-green Alga Tribonema minus.</title>
        <authorList>
            <person name="Mahan K.M."/>
        </authorList>
    </citation>
    <scope>NUCLEOTIDE SEQUENCE</scope>
    <source>
        <strain evidence="7">UTEX B ZZ1240</strain>
    </source>
</reference>
<name>A0A836CAR2_9STRA</name>
<feature type="region of interest" description="Disordered" evidence="5">
    <location>
        <begin position="1147"/>
        <end position="1223"/>
    </location>
</feature>
<feature type="compositionally biased region" description="Gly residues" evidence="5">
    <location>
        <begin position="978"/>
        <end position="992"/>
    </location>
</feature>
<feature type="region of interest" description="Disordered" evidence="5">
    <location>
        <begin position="761"/>
        <end position="845"/>
    </location>
</feature>
<gene>
    <name evidence="7" type="ORF">JKP88DRAFT_350200</name>
</gene>
<feature type="compositionally biased region" description="Low complexity" evidence="5">
    <location>
        <begin position="288"/>
        <end position="304"/>
    </location>
</feature>
<dbReference type="SUPFAM" id="SSF90209">
    <property type="entry name" value="Ran binding protein zinc finger-like"/>
    <property type="match status" value="1"/>
</dbReference>
<keyword evidence="1" id="KW-0479">Metal-binding</keyword>
<feature type="region of interest" description="Disordered" evidence="5">
    <location>
        <begin position="513"/>
        <end position="532"/>
    </location>
</feature>
<accession>A0A836CAR2</accession>
<dbReference type="PROSITE" id="PS50199">
    <property type="entry name" value="ZF_RANBP2_2"/>
    <property type="match status" value="1"/>
</dbReference>
<keyword evidence="8" id="KW-1185">Reference proteome</keyword>
<feature type="compositionally biased region" description="Pro residues" evidence="5">
    <location>
        <begin position="625"/>
        <end position="635"/>
    </location>
</feature>
<comment type="caution">
    <text evidence="7">The sequence shown here is derived from an EMBL/GenBank/DDBJ whole genome shotgun (WGS) entry which is preliminary data.</text>
</comment>
<dbReference type="PROSITE" id="PS01358">
    <property type="entry name" value="ZF_RANBP2_1"/>
    <property type="match status" value="1"/>
</dbReference>